<evidence type="ECO:0000256" key="2">
    <source>
        <dbReference type="SAM" id="Phobius"/>
    </source>
</evidence>
<evidence type="ECO:0000313" key="4">
    <source>
        <dbReference type="Proteomes" id="UP000887569"/>
    </source>
</evidence>
<keyword evidence="2" id="KW-0472">Membrane</keyword>
<proteinExistence type="predicted"/>
<keyword evidence="2" id="KW-0812">Transmembrane</keyword>
<dbReference type="WBParaSite" id="PgB03_g102_t02">
    <property type="protein sequence ID" value="PgB03_g102_t02"/>
    <property type="gene ID" value="PgB03_g102"/>
</dbReference>
<feature type="signal peptide" evidence="3">
    <location>
        <begin position="1"/>
        <end position="21"/>
    </location>
</feature>
<evidence type="ECO:0000313" key="5">
    <source>
        <dbReference type="WBParaSite" id="PgB03_g102_t02"/>
    </source>
</evidence>
<feature type="region of interest" description="Disordered" evidence="1">
    <location>
        <begin position="199"/>
        <end position="244"/>
    </location>
</feature>
<organism evidence="4 5">
    <name type="scientific">Parascaris univalens</name>
    <name type="common">Nematode worm</name>
    <dbReference type="NCBI Taxonomy" id="6257"/>
    <lineage>
        <taxon>Eukaryota</taxon>
        <taxon>Metazoa</taxon>
        <taxon>Ecdysozoa</taxon>
        <taxon>Nematoda</taxon>
        <taxon>Chromadorea</taxon>
        <taxon>Rhabditida</taxon>
        <taxon>Spirurina</taxon>
        <taxon>Ascaridomorpha</taxon>
        <taxon>Ascaridoidea</taxon>
        <taxon>Ascarididae</taxon>
        <taxon>Parascaris</taxon>
    </lineage>
</organism>
<dbReference type="AlphaFoldDB" id="A0A914ZM70"/>
<accession>A0A914ZM70</accession>
<sequence>MSGGVKCITIIIVSLPPCLYALLDDGVALHNAEIRMRNNPYIASIKRAAEYKYQRANNNGQMGSHERSNHNVNRVIPEAIRNVMKREAHESTTPNIHEALEILNGTSNSSLALCCNKSTPSVDEETADVNATAQMASELFPASGSHLSSEGTPSREKIGALVIGLSVAILVVLFAVIIINYFTLKVYLSERRERKLAESLMSKSTDSDSTPRKGGGQSPEIRNHCNPTTSKEAAASQSSYGESPKFEGLPFEISIHPHSYLFHSCHSQAKSSINTSGRSVEKND</sequence>
<evidence type="ECO:0000256" key="3">
    <source>
        <dbReference type="SAM" id="SignalP"/>
    </source>
</evidence>
<reference evidence="5" key="1">
    <citation type="submission" date="2022-11" db="UniProtKB">
        <authorList>
            <consortium name="WormBaseParasite"/>
        </authorList>
    </citation>
    <scope>IDENTIFICATION</scope>
</reference>
<name>A0A914ZM70_PARUN</name>
<keyword evidence="2" id="KW-1133">Transmembrane helix</keyword>
<keyword evidence="3" id="KW-0732">Signal</keyword>
<feature type="chain" id="PRO_5036880381" evidence="3">
    <location>
        <begin position="22"/>
        <end position="284"/>
    </location>
</feature>
<evidence type="ECO:0000256" key="1">
    <source>
        <dbReference type="SAM" id="MobiDB-lite"/>
    </source>
</evidence>
<keyword evidence="4" id="KW-1185">Reference proteome</keyword>
<dbReference type="Proteomes" id="UP000887569">
    <property type="component" value="Unplaced"/>
</dbReference>
<protein>
    <submittedName>
        <fullName evidence="5">Uncharacterized protein</fullName>
    </submittedName>
</protein>
<feature type="transmembrane region" description="Helical" evidence="2">
    <location>
        <begin position="158"/>
        <end position="184"/>
    </location>
</feature>
<feature type="compositionally biased region" description="Polar residues" evidence="1">
    <location>
        <begin position="225"/>
        <end position="241"/>
    </location>
</feature>